<feature type="chain" id="PRO_5041427602" evidence="1">
    <location>
        <begin position="29"/>
        <end position="118"/>
    </location>
</feature>
<evidence type="ECO:0000313" key="2">
    <source>
        <dbReference type="EMBL" id="CAJ1403874.1"/>
    </source>
</evidence>
<protein>
    <submittedName>
        <fullName evidence="2">Uncharacterized protein</fullName>
    </submittedName>
</protein>
<keyword evidence="3" id="KW-1185">Reference proteome</keyword>
<sequence length="118" mass="13048">MTTTWSEGRSVLLLAKLSVLSLTLQTSALVPSPWATPKNEQELSETICEVLSQGQLSSKDAERLRGRMIFFEGYSSGRIANSSVRHLGRYIANSTATSKLDDDMRKVLHFSGRAHSSF</sequence>
<gene>
    <name evidence="2" type="ORF">EVOR1521_LOCUS26446</name>
</gene>
<dbReference type="AlphaFoldDB" id="A0AA36JDW3"/>
<keyword evidence="1" id="KW-0732">Signal</keyword>
<comment type="caution">
    <text evidence="2">The sequence shown here is derived from an EMBL/GenBank/DDBJ whole genome shotgun (WGS) entry which is preliminary data.</text>
</comment>
<proteinExistence type="predicted"/>
<dbReference type="Proteomes" id="UP001178507">
    <property type="component" value="Unassembled WGS sequence"/>
</dbReference>
<reference evidence="2" key="1">
    <citation type="submission" date="2023-08" db="EMBL/GenBank/DDBJ databases">
        <authorList>
            <person name="Chen Y."/>
            <person name="Shah S."/>
            <person name="Dougan E. K."/>
            <person name="Thang M."/>
            <person name="Chan C."/>
        </authorList>
    </citation>
    <scope>NUCLEOTIDE SEQUENCE</scope>
</reference>
<organism evidence="2 3">
    <name type="scientific">Effrenium voratum</name>
    <dbReference type="NCBI Taxonomy" id="2562239"/>
    <lineage>
        <taxon>Eukaryota</taxon>
        <taxon>Sar</taxon>
        <taxon>Alveolata</taxon>
        <taxon>Dinophyceae</taxon>
        <taxon>Suessiales</taxon>
        <taxon>Symbiodiniaceae</taxon>
        <taxon>Effrenium</taxon>
    </lineage>
</organism>
<name>A0AA36JDW3_9DINO</name>
<feature type="signal peptide" evidence="1">
    <location>
        <begin position="1"/>
        <end position="28"/>
    </location>
</feature>
<accession>A0AA36JDW3</accession>
<dbReference type="EMBL" id="CAUJNA010003514">
    <property type="protein sequence ID" value="CAJ1403874.1"/>
    <property type="molecule type" value="Genomic_DNA"/>
</dbReference>
<evidence type="ECO:0000256" key="1">
    <source>
        <dbReference type="SAM" id="SignalP"/>
    </source>
</evidence>
<evidence type="ECO:0000313" key="3">
    <source>
        <dbReference type="Proteomes" id="UP001178507"/>
    </source>
</evidence>